<keyword evidence="5 7" id="KW-1133">Transmembrane helix</keyword>
<evidence type="ECO:0000256" key="3">
    <source>
        <dbReference type="ARBA" id="ARBA00022475"/>
    </source>
</evidence>
<feature type="transmembrane region" description="Helical" evidence="7">
    <location>
        <begin position="25"/>
        <end position="48"/>
    </location>
</feature>
<dbReference type="OrthoDB" id="9808461at2"/>
<evidence type="ECO:0000256" key="7">
    <source>
        <dbReference type="SAM" id="Phobius"/>
    </source>
</evidence>
<dbReference type="InterPro" id="IPR051447">
    <property type="entry name" value="Lipoprotein-release_system"/>
</dbReference>
<gene>
    <name evidence="10" type="ORF">D9V67_01500</name>
</gene>
<feature type="transmembrane region" description="Helical" evidence="7">
    <location>
        <begin position="350"/>
        <end position="377"/>
    </location>
</feature>
<accession>A0A4D6Y3I3</accession>
<evidence type="ECO:0000256" key="1">
    <source>
        <dbReference type="ARBA" id="ARBA00004651"/>
    </source>
</evidence>
<evidence type="ECO:0000256" key="5">
    <source>
        <dbReference type="ARBA" id="ARBA00022989"/>
    </source>
</evidence>
<feature type="transmembrane region" description="Helical" evidence="7">
    <location>
        <begin position="257"/>
        <end position="281"/>
    </location>
</feature>
<dbReference type="Pfam" id="PF02687">
    <property type="entry name" value="FtsX"/>
    <property type="match status" value="1"/>
</dbReference>
<evidence type="ECO:0000259" key="8">
    <source>
        <dbReference type="Pfam" id="PF02687"/>
    </source>
</evidence>
<dbReference type="Pfam" id="PF12704">
    <property type="entry name" value="MacB_PCD"/>
    <property type="match status" value="1"/>
</dbReference>
<dbReference type="InterPro" id="IPR025857">
    <property type="entry name" value="MacB_PCD"/>
</dbReference>
<evidence type="ECO:0000256" key="4">
    <source>
        <dbReference type="ARBA" id="ARBA00022692"/>
    </source>
</evidence>
<dbReference type="InterPro" id="IPR003838">
    <property type="entry name" value="ABC3_permease_C"/>
</dbReference>
<feature type="domain" description="MacB-like periplasmic core" evidence="9">
    <location>
        <begin position="28"/>
        <end position="196"/>
    </location>
</feature>
<feature type="transmembrane region" description="Helical" evidence="7">
    <location>
        <begin position="302"/>
        <end position="330"/>
    </location>
</feature>
<dbReference type="Proteomes" id="UP000298594">
    <property type="component" value="Chromosome"/>
</dbReference>
<sequence length="391" mass="45429">MYHPIYIFIGLRYLWNSHLPKFKKFLILLSIMGISISVFSLIIIISIMNGCEKNFEKNILSFIPHLIITNKNKYVNKSEFPKNILKLNSIKKISDFINKDILIKNKNNITTGQIVGIDINNDKNIGNYHIKNILDLLKPDKYNAIIGKELAKKLDIHIGDEIKIILLSKNIKEQVFKIISIFSTQNEIDYYQILINKKDSMHFLNYSKNYITGWRVWLKKPLSLNFQEIKKIVHPLILYDWTLQKGNFFKAIRIEKYMMIFLFILVLLVAIFNIFITLSIYTIEKTNTIAILKSQGLSDWKIMLIFITLGSSISIIGSTIGTIVSIVLIIENNCLQSFIQVVFNSMNIPIIMMPFQIFFINIISIFITIFATFYPAWNAIKIQPSRILSNE</sequence>
<comment type="similarity">
    <text evidence="2">Belongs to the ABC-4 integral membrane protein family. LolC/E subfamily.</text>
</comment>
<dbReference type="GO" id="GO:0044874">
    <property type="term" value="P:lipoprotein localization to outer membrane"/>
    <property type="evidence" value="ECO:0007669"/>
    <property type="project" value="TreeGrafter"/>
</dbReference>
<dbReference type="EMBL" id="CP034879">
    <property type="protein sequence ID" value="QCI20431.1"/>
    <property type="molecule type" value="Genomic_DNA"/>
</dbReference>
<evidence type="ECO:0000256" key="6">
    <source>
        <dbReference type="ARBA" id="ARBA00023136"/>
    </source>
</evidence>
<dbReference type="RefSeq" id="WP_158359422.1">
    <property type="nucleotide sequence ID" value="NZ_CP034879.1"/>
</dbReference>
<keyword evidence="3" id="KW-1003">Cell membrane</keyword>
<keyword evidence="6 7" id="KW-0472">Membrane</keyword>
<evidence type="ECO:0000256" key="2">
    <source>
        <dbReference type="ARBA" id="ARBA00005236"/>
    </source>
</evidence>
<proteinExistence type="inferred from homology"/>
<keyword evidence="4 7" id="KW-0812">Transmembrane</keyword>
<dbReference type="PANTHER" id="PTHR30489:SF0">
    <property type="entry name" value="LIPOPROTEIN-RELEASING SYSTEM TRANSMEMBRANE PROTEIN LOLE"/>
    <property type="match status" value="1"/>
</dbReference>
<comment type="subcellular location">
    <subcellularLocation>
        <location evidence="1">Cell membrane</location>
        <topology evidence="1">Multi-pass membrane protein</topology>
    </subcellularLocation>
</comment>
<dbReference type="AlphaFoldDB" id="A0A4D6Y3I3"/>
<organism evidence="10 11">
    <name type="scientific">Buchnera aphidicola</name>
    <name type="common">Brachycaudus cardui</name>
    <dbReference type="NCBI Taxonomy" id="557993"/>
    <lineage>
        <taxon>Bacteria</taxon>
        <taxon>Pseudomonadati</taxon>
        <taxon>Pseudomonadota</taxon>
        <taxon>Gammaproteobacteria</taxon>
        <taxon>Enterobacterales</taxon>
        <taxon>Erwiniaceae</taxon>
        <taxon>Buchnera</taxon>
    </lineage>
</organism>
<evidence type="ECO:0000313" key="10">
    <source>
        <dbReference type="EMBL" id="QCI20431.1"/>
    </source>
</evidence>
<name>A0A4D6Y3I3_9GAMM</name>
<evidence type="ECO:0000313" key="11">
    <source>
        <dbReference type="Proteomes" id="UP000298594"/>
    </source>
</evidence>
<evidence type="ECO:0000259" key="9">
    <source>
        <dbReference type="Pfam" id="PF12704"/>
    </source>
</evidence>
<dbReference type="PANTHER" id="PTHR30489">
    <property type="entry name" value="LIPOPROTEIN-RELEASING SYSTEM TRANSMEMBRANE PROTEIN LOLE"/>
    <property type="match status" value="1"/>
</dbReference>
<reference evidence="10 11" key="1">
    <citation type="submission" date="2018-12" db="EMBL/GenBank/DDBJ databases">
        <authorList>
            <person name="Chong R.A."/>
        </authorList>
    </citation>
    <scope>NUCLEOTIDE SEQUENCE [LARGE SCALE GENOMIC DNA]</scope>
    <source>
        <strain evidence="10 11">Bca</strain>
    </source>
</reference>
<feature type="domain" description="ABC3 transporter permease C-terminal" evidence="8">
    <location>
        <begin position="260"/>
        <end position="384"/>
    </location>
</feature>
<reference evidence="10 11" key="2">
    <citation type="submission" date="2019-05" db="EMBL/GenBank/DDBJ databases">
        <title>Genome evolution of the obligate endosymbiont Buchnera aphidicola.</title>
        <authorList>
            <person name="Moran N.A."/>
        </authorList>
    </citation>
    <scope>NUCLEOTIDE SEQUENCE [LARGE SCALE GENOMIC DNA]</scope>
    <source>
        <strain evidence="10 11">Bca</strain>
    </source>
</reference>
<protein>
    <submittedName>
        <fullName evidence="10">FtsX-like permease family protein</fullName>
    </submittedName>
</protein>
<dbReference type="GO" id="GO:0098797">
    <property type="term" value="C:plasma membrane protein complex"/>
    <property type="evidence" value="ECO:0007669"/>
    <property type="project" value="TreeGrafter"/>
</dbReference>